<dbReference type="Pfam" id="PF10259">
    <property type="entry name" value="Rogdi_lz"/>
    <property type="match status" value="1"/>
</dbReference>
<comment type="caution">
    <text evidence="1">The sequence shown here is derived from an EMBL/GenBank/DDBJ whole genome shotgun (WGS) entry which is preliminary data.</text>
</comment>
<gene>
    <name evidence="1" type="ORF">E6O75_ATG09573</name>
</gene>
<evidence type="ECO:0000313" key="1">
    <source>
        <dbReference type="EMBL" id="TID16807.1"/>
    </source>
</evidence>
<keyword evidence="2" id="KW-1185">Reference proteome</keyword>
<name>A0A4Z1NZR1_9PEZI</name>
<proteinExistence type="predicted"/>
<sequence>MATAIWPPIPAQQLADEESKSLANELEWLLTALQGTLKDLKAGLEEVSSLLAPTEQPSTLVVSSHRSESLKGFITRVGTRIVKGNIQLRLATLPPSKGHTSYPLVISSAPHAPTLVLEQLTGARTLINACLDVVDASTWAGDSKDPQFIAGQMRLLDVNISEAKAALKGAPETQIAWWQQQVEAGTFEPALPANLAFHLCVVDASLVLEIRTLEPLQPAQSDFSAFSFGNRLASALGASRLPIHDEADQLFTYHNQQVRVKEKVRVESQDPNLMAAMAKLNALERSVALGRKALDIVMGEEEDDQ</sequence>
<organism evidence="1 2">
    <name type="scientific">Venturia nashicola</name>
    <dbReference type="NCBI Taxonomy" id="86259"/>
    <lineage>
        <taxon>Eukaryota</taxon>
        <taxon>Fungi</taxon>
        <taxon>Dikarya</taxon>
        <taxon>Ascomycota</taxon>
        <taxon>Pezizomycotina</taxon>
        <taxon>Dothideomycetes</taxon>
        <taxon>Pleosporomycetidae</taxon>
        <taxon>Venturiales</taxon>
        <taxon>Venturiaceae</taxon>
        <taxon>Venturia</taxon>
    </lineage>
</organism>
<accession>A0A4Z1NZR1</accession>
<evidence type="ECO:0000313" key="2">
    <source>
        <dbReference type="Proteomes" id="UP000298493"/>
    </source>
</evidence>
<protein>
    <submittedName>
        <fullName evidence="1">RAVE subunit 2/Rogdi</fullName>
    </submittedName>
</protein>
<dbReference type="PANTHER" id="PTHR13618:SF1">
    <property type="entry name" value="PROTEIN ROGDI HOMOLOG"/>
    <property type="match status" value="1"/>
</dbReference>
<dbReference type="Proteomes" id="UP000298493">
    <property type="component" value="Unassembled WGS sequence"/>
</dbReference>
<dbReference type="STRING" id="86259.A0A4Z1NZR1"/>
<dbReference type="AlphaFoldDB" id="A0A4Z1NZR1"/>
<dbReference type="InterPro" id="IPR028241">
    <property type="entry name" value="RAVE2/Rogdi"/>
</dbReference>
<dbReference type="PANTHER" id="PTHR13618">
    <property type="entry name" value="LEUCINE ZIPPER CONTAINING TRANSCRIPTION FACTOR LZF1"/>
    <property type="match status" value="1"/>
</dbReference>
<dbReference type="GO" id="GO:0043291">
    <property type="term" value="C:RAVE complex"/>
    <property type="evidence" value="ECO:0007669"/>
    <property type="project" value="TreeGrafter"/>
</dbReference>
<reference evidence="1 2" key="1">
    <citation type="submission" date="2019-04" db="EMBL/GenBank/DDBJ databases">
        <title>High contiguity whole genome sequence and gene annotation resource for two Venturia nashicola isolates.</title>
        <authorList>
            <person name="Prokchorchik M."/>
            <person name="Won K."/>
            <person name="Lee Y."/>
            <person name="Choi E.D."/>
            <person name="Segonzac C."/>
            <person name="Sohn K.H."/>
        </authorList>
    </citation>
    <scope>NUCLEOTIDE SEQUENCE [LARGE SCALE GENOMIC DNA]</scope>
    <source>
        <strain evidence="1 2">PRI2</strain>
    </source>
</reference>
<dbReference type="EMBL" id="SNSC02000017">
    <property type="protein sequence ID" value="TID16807.1"/>
    <property type="molecule type" value="Genomic_DNA"/>
</dbReference>